<dbReference type="InterPro" id="IPR013766">
    <property type="entry name" value="Thioredoxin_domain"/>
</dbReference>
<evidence type="ECO:0000313" key="15">
    <source>
        <dbReference type="EMBL" id="SBO13984.1"/>
    </source>
</evidence>
<dbReference type="AlphaFoldDB" id="A0AA45USH2"/>
<dbReference type="Gene3D" id="3.40.30.10">
    <property type="entry name" value="Glutaredoxin"/>
    <property type="match status" value="1"/>
</dbReference>
<comment type="catalytic activity">
    <reaction evidence="12">
        <text>a hydroperoxide + [thioredoxin]-dithiol = an alcohol + [thioredoxin]-disulfide + H2O</text>
        <dbReference type="Rhea" id="RHEA:62620"/>
        <dbReference type="Rhea" id="RHEA-COMP:10698"/>
        <dbReference type="Rhea" id="RHEA-COMP:10700"/>
        <dbReference type="ChEBI" id="CHEBI:15377"/>
        <dbReference type="ChEBI" id="CHEBI:29950"/>
        <dbReference type="ChEBI" id="CHEBI:30879"/>
        <dbReference type="ChEBI" id="CHEBI:35924"/>
        <dbReference type="ChEBI" id="CHEBI:50058"/>
        <dbReference type="EC" id="1.11.1.24"/>
    </reaction>
</comment>
<dbReference type="EC" id="1.11.1.24" evidence="3"/>
<evidence type="ECO:0000256" key="11">
    <source>
        <dbReference type="ARBA" id="ARBA00042639"/>
    </source>
</evidence>
<evidence type="ECO:0000256" key="10">
    <source>
        <dbReference type="ARBA" id="ARBA00038489"/>
    </source>
</evidence>
<evidence type="ECO:0000259" key="14">
    <source>
        <dbReference type="PROSITE" id="PS51352"/>
    </source>
</evidence>
<dbReference type="GO" id="GO:0034599">
    <property type="term" value="P:cellular response to oxidative stress"/>
    <property type="evidence" value="ECO:0007669"/>
    <property type="project" value="TreeGrafter"/>
</dbReference>
<dbReference type="FunFam" id="3.40.30.10:FF:000007">
    <property type="entry name" value="Thioredoxin-dependent thiol peroxidase"/>
    <property type="match status" value="1"/>
</dbReference>
<evidence type="ECO:0000256" key="2">
    <source>
        <dbReference type="ARBA" id="ARBA00011245"/>
    </source>
</evidence>
<dbReference type="Pfam" id="PF00578">
    <property type="entry name" value="AhpC-TSA"/>
    <property type="match status" value="1"/>
</dbReference>
<evidence type="ECO:0000256" key="5">
    <source>
        <dbReference type="ARBA" id="ARBA00022862"/>
    </source>
</evidence>
<dbReference type="InterPro" id="IPR050924">
    <property type="entry name" value="Peroxiredoxin_BCP/PrxQ"/>
</dbReference>
<comment type="caution">
    <text evidence="15">The sequence shown here is derived from an EMBL/GenBank/DDBJ whole genome shotgun (WGS) entry which is preliminary data.</text>
</comment>
<dbReference type="GO" id="GO:0008379">
    <property type="term" value="F:thioredoxin peroxidase activity"/>
    <property type="evidence" value="ECO:0007669"/>
    <property type="project" value="TreeGrafter"/>
</dbReference>
<comment type="subunit">
    <text evidence="2">Monomer.</text>
</comment>
<dbReference type="GO" id="GO:0045454">
    <property type="term" value="P:cell redox homeostasis"/>
    <property type="evidence" value="ECO:0007669"/>
    <property type="project" value="TreeGrafter"/>
</dbReference>
<dbReference type="PIRSF" id="PIRSF000239">
    <property type="entry name" value="AHPC"/>
    <property type="match status" value="1"/>
</dbReference>
<evidence type="ECO:0000256" key="4">
    <source>
        <dbReference type="ARBA" id="ARBA00022559"/>
    </source>
</evidence>
<dbReference type="InterPro" id="IPR036249">
    <property type="entry name" value="Thioredoxin-like_sf"/>
</dbReference>
<evidence type="ECO:0000313" key="16">
    <source>
        <dbReference type="Proteomes" id="UP000078419"/>
    </source>
</evidence>
<evidence type="ECO:0000256" key="13">
    <source>
        <dbReference type="PIRSR" id="PIRSR000239-1"/>
    </source>
</evidence>
<dbReference type="EMBL" id="FLLR01000008">
    <property type="protein sequence ID" value="SBO13984.1"/>
    <property type="molecule type" value="Genomic_DNA"/>
</dbReference>
<dbReference type="PROSITE" id="PS51352">
    <property type="entry name" value="THIOREDOXIN_2"/>
    <property type="match status" value="1"/>
</dbReference>
<evidence type="ECO:0000256" key="9">
    <source>
        <dbReference type="ARBA" id="ARBA00032824"/>
    </source>
</evidence>
<dbReference type="GO" id="GO:0005737">
    <property type="term" value="C:cytoplasm"/>
    <property type="evidence" value="ECO:0007669"/>
    <property type="project" value="TreeGrafter"/>
</dbReference>
<keyword evidence="5" id="KW-0049">Antioxidant</keyword>
<reference evidence="16" key="1">
    <citation type="submission" date="2016-03" db="EMBL/GenBank/DDBJ databases">
        <authorList>
            <person name="Loux Valentin"/>
        </authorList>
    </citation>
    <scope>NUCLEOTIDE SEQUENCE [LARGE SCALE GENOMIC DNA]</scope>
    <source>
        <strain evidence="16">C1</strain>
    </source>
</reference>
<comment type="function">
    <text evidence="1">Thiol-specific peroxidase that catalyzes the reduction of hydrogen peroxide and organic hydroperoxides to water and alcohols, respectively. Plays a role in cell protection against oxidative stress by detoxifying peroxides and as sensor of hydrogen peroxide-mediated signaling events.</text>
</comment>
<dbReference type="InterPro" id="IPR024706">
    <property type="entry name" value="Peroxiredoxin_AhpC-typ"/>
</dbReference>
<accession>A0AA45USH2</accession>
<evidence type="ECO:0000256" key="1">
    <source>
        <dbReference type="ARBA" id="ARBA00003330"/>
    </source>
</evidence>
<keyword evidence="4 15" id="KW-0575">Peroxidase</keyword>
<keyword evidence="6 15" id="KW-0560">Oxidoreductase</keyword>
<organism evidence="15 16">
    <name type="scientific">Anaplasma phagocytophilum</name>
    <name type="common">Ehrlichia phagocytophila</name>
    <dbReference type="NCBI Taxonomy" id="948"/>
    <lineage>
        <taxon>Bacteria</taxon>
        <taxon>Pseudomonadati</taxon>
        <taxon>Pseudomonadota</taxon>
        <taxon>Alphaproteobacteria</taxon>
        <taxon>Rickettsiales</taxon>
        <taxon>Anaplasmataceae</taxon>
        <taxon>Anaplasma</taxon>
        <taxon>phagocytophilum group</taxon>
    </lineage>
</organism>
<sequence length="173" mass="19788">MNVSEYVYHRLVNYSLEVIMVVREGDKAPGFKEEEGVVFPILASYYGNKNVVLYFYPKDDTPGCTKEAEGFRDANDKFANLNTAVVGVSRDSITSHENFKKKYQLPFELIADEEAILAKAYGVWVEKSMFGKCYMGIERSTFLIDKCGILKRIWRNVKVHDHVDTVLKAVNEL</sequence>
<dbReference type="InterPro" id="IPR000866">
    <property type="entry name" value="AhpC/TSA"/>
</dbReference>
<keyword evidence="8" id="KW-0676">Redox-active center</keyword>
<dbReference type="PANTHER" id="PTHR42801:SF4">
    <property type="entry name" value="AHPC_TSA FAMILY PROTEIN"/>
    <property type="match status" value="1"/>
</dbReference>
<evidence type="ECO:0000256" key="8">
    <source>
        <dbReference type="ARBA" id="ARBA00023284"/>
    </source>
</evidence>
<evidence type="ECO:0000256" key="3">
    <source>
        <dbReference type="ARBA" id="ARBA00013017"/>
    </source>
</evidence>
<gene>
    <name evidence="15" type="primary">bcp</name>
    <name evidence="15" type="ORF">ANAPC1_00324</name>
</gene>
<dbReference type="Proteomes" id="UP000078419">
    <property type="component" value="Unassembled WGS sequence"/>
</dbReference>
<feature type="domain" description="Thioredoxin" evidence="14">
    <location>
        <begin position="22"/>
        <end position="173"/>
    </location>
</feature>
<evidence type="ECO:0000256" key="7">
    <source>
        <dbReference type="ARBA" id="ARBA00023157"/>
    </source>
</evidence>
<dbReference type="SUPFAM" id="SSF52833">
    <property type="entry name" value="Thioredoxin-like"/>
    <property type="match status" value="1"/>
</dbReference>
<dbReference type="CDD" id="cd03017">
    <property type="entry name" value="PRX_BCP"/>
    <property type="match status" value="1"/>
</dbReference>
<protein>
    <recommendedName>
        <fullName evidence="3">thioredoxin-dependent peroxiredoxin</fullName>
        <ecNumber evidence="3">1.11.1.24</ecNumber>
    </recommendedName>
    <alternativeName>
        <fullName evidence="9">Thioredoxin peroxidase</fullName>
    </alternativeName>
    <alternativeName>
        <fullName evidence="11">Thioredoxin-dependent peroxiredoxin Bcp</fullName>
    </alternativeName>
</protein>
<evidence type="ECO:0000256" key="6">
    <source>
        <dbReference type="ARBA" id="ARBA00023002"/>
    </source>
</evidence>
<comment type="similarity">
    <text evidence="10">Belongs to the peroxiredoxin family. BCP/PrxQ subfamily.</text>
</comment>
<feature type="active site" description="Cysteine sulfenic acid (-SOH) intermediate; for peroxidase activity" evidence="13">
    <location>
        <position position="64"/>
    </location>
</feature>
<name>A0AA45USH2_ANAPH</name>
<keyword evidence="7" id="KW-1015">Disulfide bond</keyword>
<proteinExistence type="inferred from homology"/>
<dbReference type="PANTHER" id="PTHR42801">
    <property type="entry name" value="THIOREDOXIN-DEPENDENT PEROXIDE REDUCTASE"/>
    <property type="match status" value="1"/>
</dbReference>
<evidence type="ECO:0000256" key="12">
    <source>
        <dbReference type="ARBA" id="ARBA00049091"/>
    </source>
</evidence>